<evidence type="ECO:0000313" key="1">
    <source>
        <dbReference type="EMBL" id="KAK3804071.1"/>
    </source>
</evidence>
<sequence>MTVLRTFPVLGQSMRRLLCAPIPSHNLRTLLNQTCRARQTRLTCCNKQADDNERSPSLMNAILLRSRRPERKYVRTGKV</sequence>
<dbReference type="AlphaFoldDB" id="A0AAE1BEP1"/>
<evidence type="ECO:0000313" key="2">
    <source>
        <dbReference type="Proteomes" id="UP001283361"/>
    </source>
</evidence>
<proteinExistence type="predicted"/>
<dbReference type="Proteomes" id="UP001283361">
    <property type="component" value="Unassembled WGS sequence"/>
</dbReference>
<protein>
    <submittedName>
        <fullName evidence="1">Uncharacterized protein</fullName>
    </submittedName>
</protein>
<gene>
    <name evidence="1" type="ORF">RRG08_028989</name>
</gene>
<reference evidence="1" key="1">
    <citation type="journal article" date="2023" name="G3 (Bethesda)">
        <title>A reference genome for the long-term kleptoplast-retaining sea slug Elysia crispata morphotype clarki.</title>
        <authorList>
            <person name="Eastman K.E."/>
            <person name="Pendleton A.L."/>
            <person name="Shaikh M.A."/>
            <person name="Suttiyut T."/>
            <person name="Ogas R."/>
            <person name="Tomko P."/>
            <person name="Gavelis G."/>
            <person name="Widhalm J.R."/>
            <person name="Wisecaver J.H."/>
        </authorList>
    </citation>
    <scope>NUCLEOTIDE SEQUENCE</scope>
    <source>
        <strain evidence="1">ECLA1</strain>
    </source>
</reference>
<accession>A0AAE1BEP1</accession>
<organism evidence="1 2">
    <name type="scientific">Elysia crispata</name>
    <name type="common">lettuce slug</name>
    <dbReference type="NCBI Taxonomy" id="231223"/>
    <lineage>
        <taxon>Eukaryota</taxon>
        <taxon>Metazoa</taxon>
        <taxon>Spiralia</taxon>
        <taxon>Lophotrochozoa</taxon>
        <taxon>Mollusca</taxon>
        <taxon>Gastropoda</taxon>
        <taxon>Heterobranchia</taxon>
        <taxon>Euthyneura</taxon>
        <taxon>Panpulmonata</taxon>
        <taxon>Sacoglossa</taxon>
        <taxon>Placobranchoidea</taxon>
        <taxon>Plakobranchidae</taxon>
        <taxon>Elysia</taxon>
    </lineage>
</organism>
<name>A0AAE1BEP1_9GAST</name>
<keyword evidence="2" id="KW-1185">Reference proteome</keyword>
<comment type="caution">
    <text evidence="1">The sequence shown here is derived from an EMBL/GenBank/DDBJ whole genome shotgun (WGS) entry which is preliminary data.</text>
</comment>
<dbReference type="EMBL" id="JAWDGP010000055">
    <property type="protein sequence ID" value="KAK3804071.1"/>
    <property type="molecule type" value="Genomic_DNA"/>
</dbReference>